<dbReference type="GeneTree" id="ENSGT01030000234891"/>
<evidence type="ECO:0000256" key="3">
    <source>
        <dbReference type="ARBA" id="ARBA00023170"/>
    </source>
</evidence>
<keyword evidence="2" id="KW-1064">Adaptive immunity</keyword>
<evidence type="ECO:0000313" key="6">
    <source>
        <dbReference type="Ensembl" id="ENSSAUP00010007363.1"/>
    </source>
</evidence>
<protein>
    <recommendedName>
        <fullName evidence="5">Immunoglobulin V-set domain-containing protein</fullName>
    </recommendedName>
</protein>
<keyword evidence="3" id="KW-0675">Receptor</keyword>
<dbReference type="InterPro" id="IPR013783">
    <property type="entry name" value="Ig-like_fold"/>
</dbReference>
<keyword evidence="4" id="KW-0393">Immunoglobulin domain</keyword>
<evidence type="ECO:0000259" key="5">
    <source>
        <dbReference type="SMART" id="SM00406"/>
    </source>
</evidence>
<dbReference type="PANTHER" id="PTHR19367">
    <property type="entry name" value="T-CELL RECEPTOR ALPHA CHAIN V REGION"/>
    <property type="match status" value="1"/>
</dbReference>
<keyword evidence="7" id="KW-1185">Reference proteome</keyword>
<evidence type="ECO:0000256" key="2">
    <source>
        <dbReference type="ARBA" id="ARBA00023130"/>
    </source>
</evidence>
<reference evidence="6" key="3">
    <citation type="submission" date="2025-09" db="UniProtKB">
        <authorList>
            <consortium name="Ensembl"/>
        </authorList>
    </citation>
    <scope>IDENTIFICATION</scope>
</reference>
<dbReference type="SUPFAM" id="SSF48726">
    <property type="entry name" value="Immunoglobulin"/>
    <property type="match status" value="1"/>
</dbReference>
<accession>A0A671TZQ1</accession>
<reference evidence="6" key="1">
    <citation type="submission" date="2021-04" db="EMBL/GenBank/DDBJ databases">
        <authorList>
            <consortium name="Wellcome Sanger Institute Data Sharing"/>
        </authorList>
    </citation>
    <scope>NUCLEOTIDE SEQUENCE [LARGE SCALE GENOMIC DNA]</scope>
</reference>
<dbReference type="SMART" id="SM00406">
    <property type="entry name" value="IGv"/>
    <property type="match status" value="1"/>
</dbReference>
<dbReference type="InParanoid" id="A0A671TZQ1"/>
<dbReference type="InterPro" id="IPR051287">
    <property type="entry name" value="TCR_variable_region"/>
</dbReference>
<reference evidence="6" key="2">
    <citation type="submission" date="2025-08" db="UniProtKB">
        <authorList>
            <consortium name="Ensembl"/>
        </authorList>
    </citation>
    <scope>IDENTIFICATION</scope>
</reference>
<dbReference type="AlphaFoldDB" id="A0A671TZQ1"/>
<keyword evidence="1" id="KW-0732">Signal</keyword>
<dbReference type="GO" id="GO:0002250">
    <property type="term" value="P:adaptive immune response"/>
    <property type="evidence" value="ECO:0007669"/>
    <property type="project" value="UniProtKB-KW"/>
</dbReference>
<keyword evidence="2" id="KW-0391">Immunity</keyword>
<feature type="domain" description="Immunoglobulin V-set" evidence="5">
    <location>
        <begin position="31"/>
        <end position="106"/>
    </location>
</feature>
<dbReference type="Ensembl" id="ENSSAUT00010007887.1">
    <property type="protein sequence ID" value="ENSSAUP00010007363.1"/>
    <property type="gene ID" value="ENSSAUG00010003675.1"/>
</dbReference>
<dbReference type="Gene3D" id="2.60.40.10">
    <property type="entry name" value="Immunoglobulins"/>
    <property type="match status" value="1"/>
</dbReference>
<evidence type="ECO:0000313" key="7">
    <source>
        <dbReference type="Proteomes" id="UP000472265"/>
    </source>
</evidence>
<organism evidence="6 7">
    <name type="scientific">Sparus aurata</name>
    <name type="common">Gilthead sea bream</name>
    <dbReference type="NCBI Taxonomy" id="8175"/>
    <lineage>
        <taxon>Eukaryota</taxon>
        <taxon>Metazoa</taxon>
        <taxon>Chordata</taxon>
        <taxon>Craniata</taxon>
        <taxon>Vertebrata</taxon>
        <taxon>Euteleostomi</taxon>
        <taxon>Actinopterygii</taxon>
        <taxon>Neopterygii</taxon>
        <taxon>Teleostei</taxon>
        <taxon>Neoteleostei</taxon>
        <taxon>Acanthomorphata</taxon>
        <taxon>Eupercaria</taxon>
        <taxon>Spariformes</taxon>
        <taxon>Sparidae</taxon>
        <taxon>Sparus</taxon>
    </lineage>
</organism>
<evidence type="ECO:0000256" key="4">
    <source>
        <dbReference type="ARBA" id="ARBA00023319"/>
    </source>
</evidence>
<dbReference type="PANTHER" id="PTHR19367:SF18">
    <property type="entry name" value="T CELL RECEPTOR ALPHA VARIABLE 16"/>
    <property type="match status" value="1"/>
</dbReference>
<proteinExistence type="predicted"/>
<dbReference type="Pfam" id="PF07686">
    <property type="entry name" value="V-set"/>
    <property type="match status" value="1"/>
</dbReference>
<dbReference type="Proteomes" id="UP000472265">
    <property type="component" value="Chromosome 21"/>
</dbReference>
<dbReference type="InterPro" id="IPR036179">
    <property type="entry name" value="Ig-like_dom_sf"/>
</dbReference>
<dbReference type="InterPro" id="IPR013106">
    <property type="entry name" value="Ig_V-set"/>
</dbReference>
<name>A0A671TZQ1_SPAAU</name>
<sequence>FLLQLKYMFVLSGSSEDLVKPFKDSSLEDSTVTLSYTYSKQATAQEIFFWYQQYPGKPPEFLISHLGTQNETNKRLFATVSDDETKMHLQISSAAVTDSAVYYCALQPTFFDDSAVIVCISEGQEGEYWALVDNFVEWTGQNHLQLNINKTREMVIDFRKKRRTASQPLCIL</sequence>
<evidence type="ECO:0000256" key="1">
    <source>
        <dbReference type="ARBA" id="ARBA00022729"/>
    </source>
</evidence>